<reference evidence="2" key="1">
    <citation type="submission" date="2021-02" db="EMBL/GenBank/DDBJ databases">
        <authorList>
            <person name="Bekaert M."/>
        </authorList>
    </citation>
    <scope>NUCLEOTIDE SEQUENCE</scope>
    <source>
        <strain evidence="2">IoA-00</strain>
    </source>
</reference>
<dbReference type="GO" id="GO:0003743">
    <property type="term" value="F:translation initiation factor activity"/>
    <property type="evidence" value="ECO:0007669"/>
    <property type="project" value="UniProtKB-KW"/>
</dbReference>
<sequence length="198" mass="23008">MLESKSYSISEGEEETDKFSPPGMNGTARHHQNNNEDHPLKFRFCFWKNKKAEGNTRINYDKNLKLLGRSTHPSDWYIFREGIKPMWEDDANRYGGKWLVRVRHGLGYKVWENTLLALVGQQFQIDDEVCGVVASLRASEEIISVWNKTSTDPAIVEKIRDVFCRVIELPSGTVIEYKPHATAMSDHANNRHYFYRIE</sequence>
<dbReference type="Pfam" id="PF01652">
    <property type="entry name" value="IF4E"/>
    <property type="match status" value="1"/>
</dbReference>
<gene>
    <name evidence="2" type="ORF">LSAA_9310</name>
</gene>
<dbReference type="PANTHER" id="PTHR11960:SF18">
    <property type="entry name" value="EUKARYOTIC TRANSLATION INITIATION FACTOR 4E HOMOLOGOUS PROTEIN, ISOFORM B"/>
    <property type="match status" value="1"/>
</dbReference>
<dbReference type="Gene3D" id="3.30.760.10">
    <property type="entry name" value="RNA Cap, Translation Initiation Factor Eif4e"/>
    <property type="match status" value="1"/>
</dbReference>
<dbReference type="OrthoDB" id="590761at2759"/>
<dbReference type="EMBL" id="HG994583">
    <property type="protein sequence ID" value="CAF2926504.1"/>
    <property type="molecule type" value="Genomic_DNA"/>
</dbReference>
<dbReference type="Proteomes" id="UP000675881">
    <property type="component" value="Chromosome 4"/>
</dbReference>
<dbReference type="SUPFAM" id="SSF55418">
    <property type="entry name" value="eIF4e-like"/>
    <property type="match status" value="1"/>
</dbReference>
<dbReference type="PANTHER" id="PTHR11960">
    <property type="entry name" value="EUKARYOTIC TRANSLATION INITIATION FACTOR 4E RELATED"/>
    <property type="match status" value="1"/>
</dbReference>
<dbReference type="GO" id="GO:0016281">
    <property type="term" value="C:eukaryotic translation initiation factor 4F complex"/>
    <property type="evidence" value="ECO:0007669"/>
    <property type="project" value="TreeGrafter"/>
</dbReference>
<evidence type="ECO:0000256" key="1">
    <source>
        <dbReference type="RuleBase" id="RU004374"/>
    </source>
</evidence>
<evidence type="ECO:0000313" key="2">
    <source>
        <dbReference type="EMBL" id="CAF2926504.1"/>
    </source>
</evidence>
<dbReference type="AlphaFoldDB" id="A0A7R8CTQ9"/>
<keyword evidence="1" id="KW-0396">Initiation factor</keyword>
<evidence type="ECO:0000313" key="3">
    <source>
        <dbReference type="Proteomes" id="UP000675881"/>
    </source>
</evidence>
<protein>
    <submittedName>
        <fullName evidence="2">EIF4E</fullName>
    </submittedName>
</protein>
<dbReference type="GO" id="GO:0000340">
    <property type="term" value="F:RNA 7-methylguanosine cap binding"/>
    <property type="evidence" value="ECO:0007669"/>
    <property type="project" value="TreeGrafter"/>
</dbReference>
<keyword evidence="1" id="KW-0648">Protein biosynthesis</keyword>
<name>A0A7R8CTQ9_LEPSM</name>
<comment type="similarity">
    <text evidence="1">Belongs to the eukaryotic initiation factor 4E family.</text>
</comment>
<organism evidence="2 3">
    <name type="scientific">Lepeophtheirus salmonis</name>
    <name type="common">Salmon louse</name>
    <name type="synonym">Caligus salmonis</name>
    <dbReference type="NCBI Taxonomy" id="72036"/>
    <lineage>
        <taxon>Eukaryota</taxon>
        <taxon>Metazoa</taxon>
        <taxon>Ecdysozoa</taxon>
        <taxon>Arthropoda</taxon>
        <taxon>Crustacea</taxon>
        <taxon>Multicrustacea</taxon>
        <taxon>Hexanauplia</taxon>
        <taxon>Copepoda</taxon>
        <taxon>Siphonostomatoida</taxon>
        <taxon>Caligidae</taxon>
        <taxon>Lepeophtheirus</taxon>
    </lineage>
</organism>
<keyword evidence="1" id="KW-0694">RNA-binding</keyword>
<accession>A0A7R8CTQ9</accession>
<dbReference type="InterPro" id="IPR023398">
    <property type="entry name" value="TIF_eIF4e-like"/>
</dbReference>
<keyword evidence="3" id="KW-1185">Reference proteome</keyword>
<proteinExistence type="inferred from homology"/>
<dbReference type="InterPro" id="IPR001040">
    <property type="entry name" value="TIF_eIF_4E"/>
</dbReference>